<evidence type="ECO:0000256" key="1">
    <source>
        <dbReference type="SAM" id="MobiDB-lite"/>
    </source>
</evidence>
<reference evidence="2" key="2">
    <citation type="submission" date="2020-08" db="EMBL/GenBank/DDBJ databases">
        <title>Plant Genome Project.</title>
        <authorList>
            <person name="Zhang R.-G."/>
        </authorList>
    </citation>
    <scope>NUCLEOTIDE SEQUENCE</scope>
    <source>
        <strain evidence="2">Huo1</strain>
        <tissue evidence="2">Leaf</tissue>
    </source>
</reference>
<sequence length="475" mass="53093">MVEGGKTMANKRNQSKDGGLPQKMKSYESMQKLIGTQLRDVGERERALVLASSAMANSKGSSTVRNMMYNGKNPLLPPKSPFPSISPSYAEYIPTSVIGSKALPKPRDGSPHHQRTSSESFLIEEQPSWLDELLDEPETPVRKGGHRRSSSDSFAYIDTANAGSMNYGAQDDTKFKNMIPLPSWGSLDFDFHRDMRQSSFYLDPTHSGRTKNKPWDAPVNSIAPPRGLPSRDVATIQNAGSVNSSLDVDRNPTSSAQKSDVESFSQDPKGSFEKKDTHVKNLASDTDTKRAKQSCSVPPIVVLLMYLNVIYCVLLARQFAQRSRVRKLQYIAELERHVQALQASTAAEGSEISAELEFLNQQNLILSMENKSMKQRLDSLSQEQLIKYFMEVYPYISRPHFGDACAVEHEVLEREAGRLRGLYQQQQKPPQPQQQISSSHRRAKSRDLDQQLANLSLKLKETSSGQDSLSGQLHM</sequence>
<feature type="compositionally biased region" description="Polar residues" evidence="1">
    <location>
        <begin position="235"/>
        <end position="268"/>
    </location>
</feature>
<feature type="region of interest" description="Disordered" evidence="1">
    <location>
        <begin position="201"/>
        <end position="290"/>
    </location>
</feature>
<dbReference type="AlphaFoldDB" id="A0A8X8Y9N1"/>
<dbReference type="InterPro" id="IPR044759">
    <property type="entry name" value="bZIP_RF2"/>
</dbReference>
<gene>
    <name evidence="2" type="ORF">SASPL_111511</name>
</gene>
<protein>
    <recommendedName>
        <fullName evidence="4">BZIP domain-containing protein</fullName>
    </recommendedName>
</protein>
<feature type="region of interest" description="Disordered" evidence="1">
    <location>
        <begin position="100"/>
        <end position="122"/>
    </location>
</feature>
<evidence type="ECO:0008006" key="4">
    <source>
        <dbReference type="Google" id="ProtNLM"/>
    </source>
</evidence>
<dbReference type="Proteomes" id="UP000298416">
    <property type="component" value="Unassembled WGS sequence"/>
</dbReference>
<dbReference type="EMBL" id="PNBA02000004">
    <property type="protein sequence ID" value="KAG6427269.1"/>
    <property type="molecule type" value="Genomic_DNA"/>
</dbReference>
<feature type="compositionally biased region" description="Basic and acidic residues" evidence="1">
    <location>
        <begin position="270"/>
        <end position="279"/>
    </location>
</feature>
<organism evidence="2">
    <name type="scientific">Salvia splendens</name>
    <name type="common">Scarlet sage</name>
    <dbReference type="NCBI Taxonomy" id="180675"/>
    <lineage>
        <taxon>Eukaryota</taxon>
        <taxon>Viridiplantae</taxon>
        <taxon>Streptophyta</taxon>
        <taxon>Embryophyta</taxon>
        <taxon>Tracheophyta</taxon>
        <taxon>Spermatophyta</taxon>
        <taxon>Magnoliopsida</taxon>
        <taxon>eudicotyledons</taxon>
        <taxon>Gunneridae</taxon>
        <taxon>Pentapetalae</taxon>
        <taxon>asterids</taxon>
        <taxon>lamiids</taxon>
        <taxon>Lamiales</taxon>
        <taxon>Lamiaceae</taxon>
        <taxon>Nepetoideae</taxon>
        <taxon>Mentheae</taxon>
        <taxon>Salviinae</taxon>
        <taxon>Salvia</taxon>
        <taxon>Salvia subgen. Calosphace</taxon>
        <taxon>core Calosphace</taxon>
    </lineage>
</organism>
<dbReference type="PANTHER" id="PTHR46835">
    <property type="entry name" value="BASIC-LEUCINE ZIPPER (BZIP) TRANSCRIPTION FACTOR FAMILY PROTEIN-RELATED"/>
    <property type="match status" value="1"/>
</dbReference>
<dbReference type="InterPro" id="IPR044797">
    <property type="entry name" value="At4g06598-like"/>
</dbReference>
<name>A0A8X8Y9N1_SALSN</name>
<proteinExistence type="predicted"/>
<feature type="region of interest" description="Disordered" evidence="1">
    <location>
        <begin position="1"/>
        <end position="26"/>
    </location>
</feature>
<evidence type="ECO:0000313" key="3">
    <source>
        <dbReference type="Proteomes" id="UP000298416"/>
    </source>
</evidence>
<comment type="caution">
    <text evidence="2">The sequence shown here is derived from an EMBL/GenBank/DDBJ whole genome shotgun (WGS) entry which is preliminary data.</text>
</comment>
<keyword evidence="3" id="KW-1185">Reference proteome</keyword>
<dbReference type="GO" id="GO:0003700">
    <property type="term" value="F:DNA-binding transcription factor activity"/>
    <property type="evidence" value="ECO:0007669"/>
    <property type="project" value="InterPro"/>
</dbReference>
<dbReference type="PANTHER" id="PTHR46835:SF3">
    <property type="entry name" value="BASIC-LEUCINE ZIPPER (BZIP) TRANSCRIPTION FACTOR FAMILY PROTEIN"/>
    <property type="match status" value="1"/>
</dbReference>
<dbReference type="CDD" id="cd14703">
    <property type="entry name" value="bZIP_plant_RF2"/>
    <property type="match status" value="1"/>
</dbReference>
<dbReference type="GO" id="GO:0005634">
    <property type="term" value="C:nucleus"/>
    <property type="evidence" value="ECO:0007669"/>
    <property type="project" value="UniProtKB-ARBA"/>
</dbReference>
<feature type="region of interest" description="Disordered" evidence="1">
    <location>
        <begin position="423"/>
        <end position="447"/>
    </location>
</feature>
<evidence type="ECO:0000313" key="2">
    <source>
        <dbReference type="EMBL" id="KAG6427269.1"/>
    </source>
</evidence>
<accession>A0A8X8Y9N1</accession>
<reference evidence="2" key="1">
    <citation type="submission" date="2018-01" db="EMBL/GenBank/DDBJ databases">
        <authorList>
            <person name="Mao J.F."/>
        </authorList>
    </citation>
    <scope>NUCLEOTIDE SEQUENCE</scope>
    <source>
        <strain evidence="2">Huo1</strain>
        <tissue evidence="2">Leaf</tissue>
    </source>
</reference>